<comment type="caution">
    <text evidence="1">The sequence shown here is derived from an EMBL/GenBank/DDBJ whole genome shotgun (WGS) entry which is preliminary data.</text>
</comment>
<feature type="non-terminal residue" evidence="1">
    <location>
        <position position="1"/>
    </location>
</feature>
<proteinExistence type="predicted"/>
<protein>
    <recommendedName>
        <fullName evidence="3">Vitellogenin</fullName>
    </recommendedName>
</protein>
<name>A0ABV0SGU1_9TELE</name>
<evidence type="ECO:0008006" key="3">
    <source>
        <dbReference type="Google" id="ProtNLM"/>
    </source>
</evidence>
<evidence type="ECO:0000313" key="2">
    <source>
        <dbReference type="Proteomes" id="UP001434883"/>
    </source>
</evidence>
<accession>A0ABV0SGU1</accession>
<dbReference type="EMBL" id="JAHRIN010079249">
    <property type="protein sequence ID" value="MEQ2219410.1"/>
    <property type="molecule type" value="Genomic_DNA"/>
</dbReference>
<organism evidence="1 2">
    <name type="scientific">Xenoophorus captivus</name>
    <dbReference type="NCBI Taxonomy" id="1517983"/>
    <lineage>
        <taxon>Eukaryota</taxon>
        <taxon>Metazoa</taxon>
        <taxon>Chordata</taxon>
        <taxon>Craniata</taxon>
        <taxon>Vertebrata</taxon>
        <taxon>Euteleostomi</taxon>
        <taxon>Actinopterygii</taxon>
        <taxon>Neopterygii</taxon>
        <taxon>Teleostei</taxon>
        <taxon>Neoteleostei</taxon>
        <taxon>Acanthomorphata</taxon>
        <taxon>Ovalentaria</taxon>
        <taxon>Atherinomorphae</taxon>
        <taxon>Cyprinodontiformes</taxon>
        <taxon>Goodeidae</taxon>
        <taxon>Xenoophorus</taxon>
    </lineage>
</organism>
<evidence type="ECO:0000313" key="1">
    <source>
        <dbReference type="EMBL" id="MEQ2219410.1"/>
    </source>
</evidence>
<reference evidence="1 2" key="1">
    <citation type="submission" date="2021-06" db="EMBL/GenBank/DDBJ databases">
        <authorList>
            <person name="Palmer J.M."/>
        </authorList>
    </citation>
    <scope>NUCLEOTIDE SEQUENCE [LARGE SCALE GENOMIC DNA]</scope>
    <source>
        <strain evidence="1 2">XC_2019</strain>
        <tissue evidence="1">Muscle</tissue>
    </source>
</reference>
<dbReference type="Proteomes" id="UP001434883">
    <property type="component" value="Unassembled WGS sequence"/>
</dbReference>
<gene>
    <name evidence="1" type="ORF">XENOCAPTIV_017405</name>
</gene>
<keyword evidence="2" id="KW-1185">Reference proteome</keyword>
<sequence>AAKHKPQVINVILESSGKTKNVIQVWRAALIPETIKDPFHAPLKCSWSFSKGKWKADPLIQAQGCAECSHVS</sequence>